<name>A0A7J7N6A3_9MAGN</name>
<dbReference type="AlphaFoldDB" id="A0A7J7N6A3"/>
<keyword evidence="1" id="KW-0472">Membrane</keyword>
<evidence type="ECO:0000313" key="2">
    <source>
        <dbReference type="EMBL" id="KAF6162731.1"/>
    </source>
</evidence>
<proteinExistence type="predicted"/>
<dbReference type="Proteomes" id="UP000541444">
    <property type="component" value="Unassembled WGS sequence"/>
</dbReference>
<feature type="transmembrane region" description="Helical" evidence="1">
    <location>
        <begin position="164"/>
        <end position="185"/>
    </location>
</feature>
<dbReference type="OrthoDB" id="1718934at2759"/>
<reference evidence="2 3" key="1">
    <citation type="journal article" date="2020" name="IScience">
        <title>Genome Sequencing of the Endangered Kingdonia uniflora (Circaeasteraceae, Ranunculales) Reveals Potential Mechanisms of Evolutionary Specialization.</title>
        <authorList>
            <person name="Sun Y."/>
            <person name="Deng T."/>
            <person name="Zhang A."/>
            <person name="Moore M.J."/>
            <person name="Landis J.B."/>
            <person name="Lin N."/>
            <person name="Zhang H."/>
            <person name="Zhang X."/>
            <person name="Huang J."/>
            <person name="Zhang X."/>
            <person name="Sun H."/>
            <person name="Wang H."/>
        </authorList>
    </citation>
    <scope>NUCLEOTIDE SEQUENCE [LARGE SCALE GENOMIC DNA]</scope>
    <source>
        <strain evidence="2">TB1705</strain>
        <tissue evidence="2">Leaf</tissue>
    </source>
</reference>
<dbReference type="GO" id="GO:0016435">
    <property type="term" value="F:rRNA (guanine) methyltransferase activity"/>
    <property type="evidence" value="ECO:0007669"/>
    <property type="project" value="InterPro"/>
</dbReference>
<organism evidence="2 3">
    <name type="scientific">Kingdonia uniflora</name>
    <dbReference type="NCBI Taxonomy" id="39325"/>
    <lineage>
        <taxon>Eukaryota</taxon>
        <taxon>Viridiplantae</taxon>
        <taxon>Streptophyta</taxon>
        <taxon>Embryophyta</taxon>
        <taxon>Tracheophyta</taxon>
        <taxon>Spermatophyta</taxon>
        <taxon>Magnoliopsida</taxon>
        <taxon>Ranunculales</taxon>
        <taxon>Circaeasteraceae</taxon>
        <taxon>Kingdonia</taxon>
    </lineage>
</organism>
<dbReference type="Gene3D" id="3.40.50.150">
    <property type="entry name" value="Vaccinia Virus protein VP39"/>
    <property type="match status" value="2"/>
</dbReference>
<evidence type="ECO:0000256" key="1">
    <source>
        <dbReference type="SAM" id="Phobius"/>
    </source>
</evidence>
<dbReference type="InterPro" id="IPR029063">
    <property type="entry name" value="SAM-dependent_MTases_sf"/>
</dbReference>
<keyword evidence="1" id="KW-1133">Transmembrane helix</keyword>
<dbReference type="EMBL" id="JACGCM010001011">
    <property type="protein sequence ID" value="KAF6162731.1"/>
    <property type="molecule type" value="Genomic_DNA"/>
</dbReference>
<dbReference type="InterPro" id="IPR039769">
    <property type="entry name" value="Bud23-like"/>
</dbReference>
<dbReference type="GO" id="GO:0005730">
    <property type="term" value="C:nucleolus"/>
    <property type="evidence" value="ECO:0007669"/>
    <property type="project" value="TreeGrafter"/>
</dbReference>
<evidence type="ECO:0000313" key="3">
    <source>
        <dbReference type="Proteomes" id="UP000541444"/>
    </source>
</evidence>
<keyword evidence="1" id="KW-0812">Transmembrane</keyword>
<sequence>MYLSPKFQAPPEIYYNNTEARKYISSSHMVQTQLSEKAHKLLGLPHYGLLRLLLDIGCGSGLGGETLSENGQQWISLDISSSMLTPLEIYYSDTKARKYTSSSHMVQTQRKIMERALELCGLPHGLPRLLLDIGCESGISGETLSKNGQQWIGLDISSSMFSIFVFWFGFGSVWHLTILVAPLVWPNNPDSKNGSTRIPLRKPSERALEHLGSPDHGLPRLLLEIGCESGISEKTLSENGQ</sequence>
<dbReference type="PANTHER" id="PTHR12734">
    <property type="entry name" value="METHYLTRANSFERASE-RELATED"/>
    <property type="match status" value="1"/>
</dbReference>
<comment type="caution">
    <text evidence="2">The sequence shown here is derived from an EMBL/GenBank/DDBJ whole genome shotgun (WGS) entry which is preliminary data.</text>
</comment>
<protein>
    <submittedName>
        <fullName evidence="2">Uncharacterized protein</fullName>
    </submittedName>
</protein>
<dbReference type="SUPFAM" id="SSF53335">
    <property type="entry name" value="S-adenosyl-L-methionine-dependent methyltransferases"/>
    <property type="match status" value="2"/>
</dbReference>
<accession>A0A7J7N6A3</accession>
<dbReference type="GO" id="GO:0070476">
    <property type="term" value="P:rRNA (guanine-N7)-methylation"/>
    <property type="evidence" value="ECO:0007669"/>
    <property type="project" value="InterPro"/>
</dbReference>
<dbReference type="PANTHER" id="PTHR12734:SF0">
    <property type="entry name" value="18S RRNA (GUANINE-N(7))-METHYLTRANSFERASE-RELATED"/>
    <property type="match status" value="1"/>
</dbReference>
<gene>
    <name evidence="2" type="ORF">GIB67_029000</name>
</gene>
<keyword evidence="3" id="KW-1185">Reference proteome</keyword>